<dbReference type="PROSITE" id="PS50930">
    <property type="entry name" value="HTH_LYTTR"/>
    <property type="match status" value="1"/>
</dbReference>
<dbReference type="RefSeq" id="WP_087303585.1">
    <property type="nucleotide sequence ID" value="NZ_NFKQ01000037.1"/>
</dbReference>
<comment type="function">
    <text evidence="2">May play the central regulatory role in sporulation. It may be an element of the effector pathway responsible for the activation of sporulation genes in response to nutritional stress. Spo0A may act in concert with spo0H (a sigma factor) to control the expression of some genes that are critical to the sporulation process.</text>
</comment>
<accession>A0A1Y4M7S0</accession>
<reference evidence="7" key="1">
    <citation type="submission" date="2017-04" db="EMBL/GenBank/DDBJ databases">
        <title>Function of individual gut microbiota members based on whole genome sequencing of pure cultures obtained from chicken caecum.</title>
        <authorList>
            <person name="Medvecky M."/>
            <person name="Cejkova D."/>
            <person name="Polansky O."/>
            <person name="Karasova D."/>
            <person name="Kubasova T."/>
            <person name="Cizek A."/>
            <person name="Rychlik I."/>
        </authorList>
    </citation>
    <scope>NUCLEOTIDE SEQUENCE [LARGE SCALE GENOMIC DNA]</scope>
    <source>
        <strain evidence="7">An175</strain>
    </source>
</reference>
<evidence type="ECO:0000313" key="6">
    <source>
        <dbReference type="EMBL" id="OUP64845.1"/>
    </source>
</evidence>
<evidence type="ECO:0000256" key="1">
    <source>
        <dbReference type="ARBA" id="ARBA00018672"/>
    </source>
</evidence>
<keyword evidence="3" id="KW-0597">Phosphoprotein</keyword>
<dbReference type="Proteomes" id="UP000196386">
    <property type="component" value="Unassembled WGS sequence"/>
</dbReference>
<dbReference type="CDD" id="cd00156">
    <property type="entry name" value="REC"/>
    <property type="match status" value="1"/>
</dbReference>
<evidence type="ECO:0000256" key="2">
    <source>
        <dbReference type="ARBA" id="ARBA00024867"/>
    </source>
</evidence>
<feature type="domain" description="HTH LytTR-type" evidence="5">
    <location>
        <begin position="130"/>
        <end position="229"/>
    </location>
</feature>
<dbReference type="SMART" id="SM00448">
    <property type="entry name" value="REC"/>
    <property type="match status" value="1"/>
</dbReference>
<dbReference type="InterPro" id="IPR011006">
    <property type="entry name" value="CheY-like_superfamily"/>
</dbReference>
<dbReference type="SMART" id="SM00850">
    <property type="entry name" value="LytTR"/>
    <property type="match status" value="1"/>
</dbReference>
<protein>
    <recommendedName>
        <fullName evidence="1">Stage 0 sporulation protein A homolog</fullName>
    </recommendedName>
</protein>
<dbReference type="PROSITE" id="PS50110">
    <property type="entry name" value="RESPONSE_REGULATORY"/>
    <property type="match status" value="1"/>
</dbReference>
<dbReference type="AlphaFoldDB" id="A0A1Y4M7S0"/>
<dbReference type="GO" id="GO:0000156">
    <property type="term" value="F:phosphorelay response regulator activity"/>
    <property type="evidence" value="ECO:0007669"/>
    <property type="project" value="InterPro"/>
</dbReference>
<sequence>MMRIGICDDEPVFLEIMRKELEAYYRSLDLEVRVFSDGKELEEAVKKEPFSYTCIFLDVEMPGMNGFETAKALRDAGCQAPVILLTSHREYAPEGYEVGAFRFLTKPLEKDKLHRALEAVENEKRDRGRLLVSQSGREFYLPLNEILYFKSENVYLDIQTEKGRFLVRKKLKEQLAELPETAFFQVHRSYIVNLEKIHSFDGKEVALADGSKIPVGRGKRAAFQGAVIRYLKEGDQ</sequence>
<evidence type="ECO:0000259" key="4">
    <source>
        <dbReference type="PROSITE" id="PS50110"/>
    </source>
</evidence>
<evidence type="ECO:0000313" key="7">
    <source>
        <dbReference type="Proteomes" id="UP000196386"/>
    </source>
</evidence>
<comment type="caution">
    <text evidence="6">The sequence shown here is derived from an EMBL/GenBank/DDBJ whole genome shotgun (WGS) entry which is preliminary data.</text>
</comment>
<feature type="domain" description="Response regulatory" evidence="4">
    <location>
        <begin position="3"/>
        <end position="121"/>
    </location>
</feature>
<evidence type="ECO:0000256" key="3">
    <source>
        <dbReference type="PROSITE-ProRule" id="PRU00169"/>
    </source>
</evidence>
<feature type="modified residue" description="4-aspartylphosphate" evidence="3">
    <location>
        <position position="58"/>
    </location>
</feature>
<dbReference type="PANTHER" id="PTHR37299:SF1">
    <property type="entry name" value="STAGE 0 SPORULATION PROTEIN A HOMOLOG"/>
    <property type="match status" value="1"/>
</dbReference>
<dbReference type="Gene3D" id="3.40.50.2300">
    <property type="match status" value="1"/>
</dbReference>
<proteinExistence type="predicted"/>
<evidence type="ECO:0000259" key="5">
    <source>
        <dbReference type="PROSITE" id="PS50930"/>
    </source>
</evidence>
<dbReference type="GO" id="GO:0003677">
    <property type="term" value="F:DNA binding"/>
    <property type="evidence" value="ECO:0007669"/>
    <property type="project" value="InterPro"/>
</dbReference>
<dbReference type="InterPro" id="IPR046947">
    <property type="entry name" value="LytR-like"/>
</dbReference>
<dbReference type="Pfam" id="PF04397">
    <property type="entry name" value="LytTR"/>
    <property type="match status" value="1"/>
</dbReference>
<dbReference type="SUPFAM" id="SSF52172">
    <property type="entry name" value="CheY-like"/>
    <property type="match status" value="1"/>
</dbReference>
<organism evidence="6 7">
    <name type="scientific">Anaerotruncus colihominis</name>
    <dbReference type="NCBI Taxonomy" id="169435"/>
    <lineage>
        <taxon>Bacteria</taxon>
        <taxon>Bacillati</taxon>
        <taxon>Bacillota</taxon>
        <taxon>Clostridia</taxon>
        <taxon>Eubacteriales</taxon>
        <taxon>Oscillospiraceae</taxon>
        <taxon>Anaerotruncus</taxon>
    </lineage>
</organism>
<dbReference type="InterPro" id="IPR007492">
    <property type="entry name" value="LytTR_DNA-bd_dom"/>
</dbReference>
<dbReference type="Pfam" id="PF00072">
    <property type="entry name" value="Response_reg"/>
    <property type="match status" value="1"/>
</dbReference>
<name>A0A1Y4M7S0_9FIRM</name>
<gene>
    <name evidence="6" type="ORF">B5F11_19990</name>
</gene>
<dbReference type="PANTHER" id="PTHR37299">
    <property type="entry name" value="TRANSCRIPTIONAL REGULATOR-RELATED"/>
    <property type="match status" value="1"/>
</dbReference>
<dbReference type="Gene3D" id="2.40.50.1020">
    <property type="entry name" value="LytTr DNA-binding domain"/>
    <property type="match status" value="1"/>
</dbReference>
<dbReference type="EMBL" id="NFKP01000048">
    <property type="protein sequence ID" value="OUP64845.1"/>
    <property type="molecule type" value="Genomic_DNA"/>
</dbReference>
<dbReference type="InterPro" id="IPR001789">
    <property type="entry name" value="Sig_transdc_resp-reg_receiver"/>
</dbReference>